<keyword evidence="2" id="KW-0223">Dioxygenase</keyword>
<dbReference type="GO" id="GO:0051213">
    <property type="term" value="F:dioxygenase activity"/>
    <property type="evidence" value="ECO:0007669"/>
    <property type="project" value="UniProtKB-KW"/>
</dbReference>
<organism evidence="2 3">
    <name type="scientific">Hondaea fermentalgiana</name>
    <dbReference type="NCBI Taxonomy" id="2315210"/>
    <lineage>
        <taxon>Eukaryota</taxon>
        <taxon>Sar</taxon>
        <taxon>Stramenopiles</taxon>
        <taxon>Bigyra</taxon>
        <taxon>Labyrinthulomycetes</taxon>
        <taxon>Thraustochytrida</taxon>
        <taxon>Thraustochytriidae</taxon>
        <taxon>Hondaea</taxon>
    </lineage>
</organism>
<dbReference type="Gene3D" id="2.60.120.620">
    <property type="entry name" value="q2cbj1_9rhob like domain"/>
    <property type="match status" value="1"/>
</dbReference>
<dbReference type="PANTHER" id="PTHR20883">
    <property type="entry name" value="PHYTANOYL-COA DIOXYGENASE DOMAIN CONTAINING 1"/>
    <property type="match status" value="1"/>
</dbReference>
<comment type="cofactor">
    <cofactor evidence="1">
        <name>Fe cation</name>
        <dbReference type="ChEBI" id="CHEBI:24875"/>
    </cofactor>
</comment>
<dbReference type="Proteomes" id="UP000241890">
    <property type="component" value="Unassembled WGS sequence"/>
</dbReference>
<dbReference type="PANTHER" id="PTHR20883:SF48">
    <property type="entry name" value="ECTOINE DIOXYGENASE"/>
    <property type="match status" value="1"/>
</dbReference>
<keyword evidence="2" id="KW-0560">Oxidoreductase</keyword>
<dbReference type="InParanoid" id="A0A2R5GA40"/>
<reference evidence="2 3" key="1">
    <citation type="submission" date="2017-12" db="EMBL/GenBank/DDBJ databases">
        <title>Sequencing, de novo assembly and annotation of complete genome of a new Thraustochytrid species, strain FCC1311.</title>
        <authorList>
            <person name="Sedici K."/>
            <person name="Godart F."/>
            <person name="Aiese Cigliano R."/>
            <person name="Sanseverino W."/>
            <person name="Barakat M."/>
            <person name="Ortet P."/>
            <person name="Marechal E."/>
            <person name="Cagnac O."/>
            <person name="Amato A."/>
        </authorList>
    </citation>
    <scope>NUCLEOTIDE SEQUENCE [LARGE SCALE GENOMIC DNA]</scope>
</reference>
<sequence length="275" mass="30543">MAATRYQWAAEKADPAGLAARIEASLDTHGYAIVEGFLDEERVAAMKAEITGILNSVPEGRNDFEGFKTRRMYAVFGKTRSFDDLATHPLVLDVVERGLESDEFLLSSPTGIEIHPGEVEQMVHRDDGKYPIDKLAVQDVIMNSMWALDDFTEENGSTVLFPGTHKLDKKTQKEMLAESPCKLKKISATMPKGSVMFYRGSLLHGGGANRSDKARLGVILEYCSGWVRPQENHFLAVPRETVKTLPDRLQELLGYSVASPFIGYVDGRHPKKSLL</sequence>
<name>A0A2R5GA40_9STRA</name>
<dbReference type="OrthoDB" id="445007at2759"/>
<dbReference type="InterPro" id="IPR008775">
    <property type="entry name" value="Phytyl_CoA_dOase-like"/>
</dbReference>
<keyword evidence="3" id="KW-1185">Reference proteome</keyword>
<evidence type="ECO:0000313" key="3">
    <source>
        <dbReference type="Proteomes" id="UP000241890"/>
    </source>
</evidence>
<dbReference type="EMBL" id="BEYU01000037">
    <property type="protein sequence ID" value="GBG27886.1"/>
    <property type="molecule type" value="Genomic_DNA"/>
</dbReference>
<proteinExistence type="predicted"/>
<evidence type="ECO:0000313" key="2">
    <source>
        <dbReference type="EMBL" id="GBG27886.1"/>
    </source>
</evidence>
<accession>A0A2R5GA40</accession>
<dbReference type="SUPFAM" id="SSF51197">
    <property type="entry name" value="Clavaminate synthase-like"/>
    <property type="match status" value="1"/>
</dbReference>
<comment type="caution">
    <text evidence="2">The sequence shown here is derived from an EMBL/GenBank/DDBJ whole genome shotgun (WGS) entry which is preliminary data.</text>
</comment>
<gene>
    <name evidence="2" type="ORF">FCC1311_041092</name>
</gene>
<evidence type="ECO:0000256" key="1">
    <source>
        <dbReference type="ARBA" id="ARBA00001962"/>
    </source>
</evidence>
<protein>
    <submittedName>
        <fullName evidence="2">Dioxygenase andA</fullName>
    </submittedName>
</protein>
<dbReference type="GO" id="GO:0046872">
    <property type="term" value="F:metal ion binding"/>
    <property type="evidence" value="ECO:0007669"/>
    <property type="project" value="UniProtKB-ARBA"/>
</dbReference>
<dbReference type="AlphaFoldDB" id="A0A2R5GA40"/>
<dbReference type="Pfam" id="PF05721">
    <property type="entry name" value="PhyH"/>
    <property type="match status" value="1"/>
</dbReference>